<evidence type="ECO:0000256" key="3">
    <source>
        <dbReference type="ARBA" id="ARBA00007682"/>
    </source>
</evidence>
<dbReference type="GO" id="GO:0000932">
    <property type="term" value="C:P-body"/>
    <property type="evidence" value="ECO:0007669"/>
    <property type="project" value="UniProtKB-UniRule"/>
</dbReference>
<evidence type="ECO:0000259" key="14">
    <source>
        <dbReference type="Pfam" id="PF04153"/>
    </source>
</evidence>
<organism evidence="15 16">
    <name type="scientific">Leishmania panamensis</name>
    <dbReference type="NCBI Taxonomy" id="5679"/>
    <lineage>
        <taxon>Eukaryota</taxon>
        <taxon>Discoba</taxon>
        <taxon>Euglenozoa</taxon>
        <taxon>Kinetoplastea</taxon>
        <taxon>Metakinetoplastina</taxon>
        <taxon>Trypanosomatida</taxon>
        <taxon>Trypanosomatidae</taxon>
        <taxon>Leishmaniinae</taxon>
        <taxon>Leishmania</taxon>
        <taxon>Leishmania guyanensis species complex</taxon>
    </lineage>
</organism>
<keyword evidence="5 10" id="KW-0678">Repressor</keyword>
<dbReference type="VEuPathDB" id="TriTrypDB:LPAL13_250021300"/>
<evidence type="ECO:0000313" key="15">
    <source>
        <dbReference type="EMBL" id="AIN99055.1"/>
    </source>
</evidence>
<comment type="subcellular location">
    <subcellularLocation>
        <location evidence="2 10">Cytoplasm</location>
    </subcellularLocation>
    <subcellularLocation>
        <location evidence="1 10">Nucleus</location>
    </subcellularLocation>
</comment>
<keyword evidence="7 10" id="KW-0805">Transcription regulation</keyword>
<dbReference type="FunFam" id="2.30.30.1020:FF:000014">
    <property type="entry name" value="Not1_N-terminal_domain_-_CCR4-Not_complex_component/NOT2_/_NOT3_/_NOT5_family_-_putative"/>
    <property type="match status" value="1"/>
</dbReference>
<feature type="region of interest" description="Disordered" evidence="12">
    <location>
        <begin position="367"/>
        <end position="456"/>
    </location>
</feature>
<sequence length="645" mass="73420">MSNIKKVQTEADRLLKKVNEGLDAYDELHEKLANAPNASAKERLEGDLKRELKKLQRHREAMKTFMQNDDYKEKTKMQVSRKKIEERMETFRAIEREMKTKAFSNEGLASAALERADSATEQWLKDAIEEGRKKIELLEYEVQKANNGRVRRGKQQQQKSEYQIRLENLQTHFFKWESLLRMVNNEELDTDEVDDLQEPIQKVLEDDVELEVMEDMSIYDTFDIPEPKAKSVVPFDVSDYEEKKVQSPKTTTKAKTPMSTVQAKPSPFITSLKEMVASPAAAKASSLTPVSPSILQPMSAQASQQLSHVVSSLADNDNGEEEPVPEWMDDDMDTANDDTFGDEAMTGGGTIGSLAEMASVTNKVVQDWEKPQKPIESPEPRTVKVSDTGHATLGERPKLTLPAAAPTPNAWERRAAEQQSRQKAQQQQQQQQQQKNASNAALPVTPSWPSAAAAEASELEAVATPLVAPAATSPSTPASSTHTDPIQSFPPIPGAAPGSKFTPKKIHELLDMSLGNLPHTLDVQRQRPYEPPNAIDAISYFPQEVLPVLSSKDVYHHMDLDTLFFIFYYHQKSYQQYFAAKELKARSYRYHTKQQRWYQRLERPQTTTETEERGSYTFFDFEEKWDHDRIDDFLFEYKYLENELH</sequence>
<dbReference type="PIRSF" id="PIRSF005290">
    <property type="entry name" value="NOT_su_3_5"/>
    <property type="match status" value="1"/>
</dbReference>
<feature type="compositionally biased region" description="Low complexity" evidence="12">
    <location>
        <begin position="470"/>
        <end position="481"/>
    </location>
</feature>
<dbReference type="GO" id="GO:0006355">
    <property type="term" value="P:regulation of DNA-templated transcription"/>
    <property type="evidence" value="ECO:0007669"/>
    <property type="project" value="InterPro"/>
</dbReference>
<protein>
    <submittedName>
        <fullName evidence="15">CCR4-Not complex component, putative</fullName>
    </submittedName>
</protein>
<keyword evidence="11" id="KW-0175">Coiled coil</keyword>
<feature type="domain" description="CCR4-Not complex component Not N-terminal" evidence="13">
    <location>
        <begin position="5"/>
        <end position="223"/>
    </location>
</feature>
<gene>
    <name evidence="15" type="ORF">LPMP_251920</name>
</gene>
<dbReference type="Gene3D" id="2.30.30.1020">
    <property type="entry name" value="CCR4-NOT complex subunit 2/3/5, C-terminal domain"/>
    <property type="match status" value="1"/>
</dbReference>
<dbReference type="Proteomes" id="UP000063063">
    <property type="component" value="Chromosome 25"/>
</dbReference>
<evidence type="ECO:0000256" key="4">
    <source>
        <dbReference type="ARBA" id="ARBA00022490"/>
    </source>
</evidence>
<keyword evidence="4 10" id="KW-0963">Cytoplasm</keyword>
<dbReference type="KEGG" id="lpan:LPMP_251920"/>
<evidence type="ECO:0000313" key="16">
    <source>
        <dbReference type="Proteomes" id="UP000063063"/>
    </source>
</evidence>
<proteinExistence type="inferred from homology"/>
<keyword evidence="6" id="KW-0597">Phosphoprotein</keyword>
<feature type="compositionally biased region" description="Basic and acidic residues" evidence="12">
    <location>
        <begin position="367"/>
        <end position="384"/>
    </location>
</feature>
<evidence type="ECO:0000256" key="8">
    <source>
        <dbReference type="ARBA" id="ARBA00023163"/>
    </source>
</evidence>
<feature type="domain" description="NOT2/NOT3/NOT5 C-terminal" evidence="14">
    <location>
        <begin position="514"/>
        <end position="640"/>
    </location>
</feature>
<dbReference type="InterPro" id="IPR007207">
    <property type="entry name" value="Not_N"/>
</dbReference>
<reference evidence="15 16" key="1">
    <citation type="journal article" date="2015" name="Sci. Rep.">
        <title>The genome of Leishmania panamensis: insights into genomics of the L. (Viannia) subgenus.</title>
        <authorList>
            <person name="Llanes A."/>
            <person name="Restrepo C.M."/>
            <person name="Vecchio G.D."/>
            <person name="Anguizola F.J."/>
            <person name="Lleonart R."/>
        </authorList>
    </citation>
    <scope>NUCLEOTIDE SEQUENCE [LARGE SCALE GENOMIC DNA]</scope>
    <source>
        <strain evidence="15 16">MHOM/PA/94/PSC-1</strain>
    </source>
</reference>
<dbReference type="GO" id="GO:0030015">
    <property type="term" value="C:CCR4-NOT core complex"/>
    <property type="evidence" value="ECO:0007669"/>
    <property type="project" value="UniProtKB-UniRule"/>
</dbReference>
<feature type="compositionally biased region" description="Low complexity" evidence="12">
    <location>
        <begin position="399"/>
        <end position="408"/>
    </location>
</feature>
<keyword evidence="9 10" id="KW-0539">Nucleus</keyword>
<keyword evidence="16" id="KW-1185">Reference proteome</keyword>
<evidence type="ECO:0000256" key="2">
    <source>
        <dbReference type="ARBA" id="ARBA00004496"/>
    </source>
</evidence>
<dbReference type="OrthoDB" id="293823at2759"/>
<evidence type="ECO:0000256" key="6">
    <source>
        <dbReference type="ARBA" id="ARBA00022553"/>
    </source>
</evidence>
<dbReference type="GO" id="GO:0005634">
    <property type="term" value="C:nucleus"/>
    <property type="evidence" value="ECO:0007669"/>
    <property type="project" value="UniProtKB-SubCell"/>
</dbReference>
<dbReference type="GeneID" id="22575840"/>
<evidence type="ECO:0000259" key="13">
    <source>
        <dbReference type="Pfam" id="PF04065"/>
    </source>
</evidence>
<feature type="coiled-coil region" evidence="11">
    <location>
        <begin position="41"/>
        <end position="68"/>
    </location>
</feature>
<dbReference type="EMBL" id="CP009394">
    <property type="protein sequence ID" value="AIN99055.1"/>
    <property type="molecule type" value="Genomic_DNA"/>
</dbReference>
<evidence type="ECO:0000256" key="10">
    <source>
        <dbReference type="PIRNR" id="PIRNR005290"/>
    </source>
</evidence>
<dbReference type="InterPro" id="IPR038635">
    <property type="entry name" value="CCR4-NOT_su2/3/5_C_sf"/>
</dbReference>
<dbReference type="Pfam" id="PF04065">
    <property type="entry name" value="Not3"/>
    <property type="match status" value="1"/>
</dbReference>
<feature type="region of interest" description="Disordered" evidence="12">
    <location>
        <begin position="470"/>
        <end position="501"/>
    </location>
</feature>
<evidence type="ECO:0000256" key="12">
    <source>
        <dbReference type="SAM" id="MobiDB-lite"/>
    </source>
</evidence>
<accession>A0A088RT26</accession>
<evidence type="ECO:0000256" key="1">
    <source>
        <dbReference type="ARBA" id="ARBA00004123"/>
    </source>
</evidence>
<dbReference type="AlphaFoldDB" id="A0A088RT26"/>
<keyword evidence="8 10" id="KW-0804">Transcription</keyword>
<evidence type="ECO:0000256" key="7">
    <source>
        <dbReference type="ARBA" id="ARBA00023015"/>
    </source>
</evidence>
<comment type="similarity">
    <text evidence="3 10">Belongs to the CNOT2/3/5 family.</text>
</comment>
<dbReference type="InterPro" id="IPR040168">
    <property type="entry name" value="Not2/3/5"/>
</dbReference>
<evidence type="ECO:0000256" key="5">
    <source>
        <dbReference type="ARBA" id="ARBA00022491"/>
    </source>
</evidence>
<dbReference type="Pfam" id="PF04153">
    <property type="entry name" value="NOT2_3_5_C"/>
    <property type="match status" value="1"/>
</dbReference>
<dbReference type="eggNOG" id="KOG2150">
    <property type="taxonomic scope" value="Eukaryota"/>
</dbReference>
<dbReference type="VEuPathDB" id="TriTrypDB:LPMP_251920"/>
<name>A0A088RT26_LEIPA</name>
<dbReference type="InterPro" id="IPR012270">
    <property type="entry name" value="CCR4-NOT_su3/5"/>
</dbReference>
<evidence type="ECO:0000256" key="11">
    <source>
        <dbReference type="SAM" id="Coils"/>
    </source>
</evidence>
<dbReference type="RefSeq" id="XP_010699762.1">
    <property type="nucleotide sequence ID" value="XM_010701460.1"/>
</dbReference>
<dbReference type="InterPro" id="IPR007282">
    <property type="entry name" value="NOT2/3/5_C"/>
</dbReference>
<feature type="compositionally biased region" description="Low complexity" evidence="12">
    <location>
        <begin position="417"/>
        <end position="441"/>
    </location>
</feature>
<dbReference type="PANTHER" id="PTHR23326">
    <property type="entry name" value="CCR4 NOT-RELATED"/>
    <property type="match status" value="1"/>
</dbReference>
<evidence type="ECO:0000256" key="9">
    <source>
        <dbReference type="ARBA" id="ARBA00023242"/>
    </source>
</evidence>